<dbReference type="AlphaFoldDB" id="A0A9D1S601"/>
<dbReference type="EMBL" id="DVND01000067">
    <property type="protein sequence ID" value="HIU48230.1"/>
    <property type="molecule type" value="Genomic_DNA"/>
</dbReference>
<dbReference type="InterPro" id="IPR025184">
    <property type="entry name" value="AadA_C"/>
</dbReference>
<gene>
    <name evidence="3" type="ORF">IAB04_02590</name>
</gene>
<dbReference type="Pfam" id="PF13427">
    <property type="entry name" value="AadA_C"/>
    <property type="match status" value="1"/>
</dbReference>
<proteinExistence type="predicted"/>
<comment type="caution">
    <text evidence="3">The sequence shown here is derived from an EMBL/GenBank/DDBJ whole genome shotgun (WGS) entry which is preliminary data.</text>
</comment>
<reference evidence="3" key="1">
    <citation type="submission" date="2020-10" db="EMBL/GenBank/DDBJ databases">
        <authorList>
            <person name="Gilroy R."/>
        </authorList>
    </citation>
    <scope>NUCLEOTIDE SEQUENCE</scope>
    <source>
        <strain evidence="3">ChiSjej4B22-9803</strain>
    </source>
</reference>
<evidence type="ECO:0000259" key="2">
    <source>
        <dbReference type="Pfam" id="PF13427"/>
    </source>
</evidence>
<evidence type="ECO:0000313" key="4">
    <source>
        <dbReference type="Proteomes" id="UP000824111"/>
    </source>
</evidence>
<evidence type="ECO:0000313" key="3">
    <source>
        <dbReference type="EMBL" id="HIU48230.1"/>
    </source>
</evidence>
<evidence type="ECO:0000256" key="1">
    <source>
        <dbReference type="ARBA" id="ARBA00022679"/>
    </source>
</evidence>
<dbReference type="GO" id="GO:0016740">
    <property type="term" value="F:transferase activity"/>
    <property type="evidence" value="ECO:0007669"/>
    <property type="project" value="UniProtKB-KW"/>
</dbReference>
<protein>
    <submittedName>
        <fullName evidence="3">DUF4111 domain-containing protein</fullName>
    </submittedName>
</protein>
<reference evidence="3" key="2">
    <citation type="journal article" date="2021" name="PeerJ">
        <title>Extensive microbial diversity within the chicken gut microbiome revealed by metagenomics and culture.</title>
        <authorList>
            <person name="Gilroy R."/>
            <person name="Ravi A."/>
            <person name="Getino M."/>
            <person name="Pursley I."/>
            <person name="Horton D.L."/>
            <person name="Alikhan N.F."/>
            <person name="Baker D."/>
            <person name="Gharbi K."/>
            <person name="Hall N."/>
            <person name="Watson M."/>
            <person name="Adriaenssens E.M."/>
            <person name="Foster-Nyarko E."/>
            <person name="Jarju S."/>
            <person name="Secka A."/>
            <person name="Antonio M."/>
            <person name="Oren A."/>
            <person name="Chaudhuri R.R."/>
            <person name="La Ragione R."/>
            <person name="Hildebrand F."/>
            <person name="Pallen M.J."/>
        </authorList>
    </citation>
    <scope>NUCLEOTIDE SEQUENCE</scope>
    <source>
        <strain evidence="3">ChiSjej4B22-9803</strain>
    </source>
</reference>
<feature type="domain" description="Adenylyltransferase AadA C-terminal" evidence="2">
    <location>
        <begin position="10"/>
        <end position="108"/>
    </location>
</feature>
<organism evidence="3 4">
    <name type="scientific">Candidatus Avimonoglobus intestinipullorum</name>
    <dbReference type="NCBI Taxonomy" id="2840699"/>
    <lineage>
        <taxon>Bacteria</taxon>
        <taxon>Bacillati</taxon>
        <taxon>Bacillota</taxon>
        <taxon>Clostridia</taxon>
        <taxon>Eubacteriales</taxon>
        <taxon>Candidatus Avimonoglobus</taxon>
    </lineage>
</organism>
<dbReference type="Proteomes" id="UP000824111">
    <property type="component" value="Unassembled WGS sequence"/>
</dbReference>
<accession>A0A9D1S601</accession>
<name>A0A9D1S601_9FIRM</name>
<keyword evidence="1" id="KW-0808">Transferase</keyword>
<sequence>MVLCGNAIPDVFADVPKTCFLNSIRADMEEAAARIAQNPIYFILNACRTCAYLKEGILLSKEQGGMWGMRHLPAAFSSLIQQALHCYSAGRHFQASQETLHHFTAHVLTQLHKKTG</sequence>